<comment type="caution">
    <text evidence="1">The sequence shown here is derived from an EMBL/GenBank/DDBJ whole genome shotgun (WGS) entry which is preliminary data.</text>
</comment>
<gene>
    <name evidence="1" type="ORF">AA15669_1682</name>
</gene>
<evidence type="ECO:0000313" key="1">
    <source>
        <dbReference type="EMBL" id="GBQ08172.1"/>
    </source>
</evidence>
<name>A0ABQ0P0F5_9PROT</name>
<reference evidence="1" key="1">
    <citation type="submission" date="2013-04" db="EMBL/GenBank/DDBJ databases">
        <title>The genome sequencing project of 58 acetic acid bacteria.</title>
        <authorList>
            <person name="Okamoto-Kainuma A."/>
            <person name="Ishikawa M."/>
            <person name="Umino S."/>
            <person name="Koizumi Y."/>
            <person name="Shiwa Y."/>
            <person name="Yoshikawa H."/>
            <person name="Matsutani M."/>
            <person name="Matsushita K."/>
        </authorList>
    </citation>
    <scope>NUCLEOTIDE SEQUENCE</scope>
    <source>
        <strain evidence="1">DSM 15669</strain>
    </source>
</reference>
<sequence>MMVGFSGRGRPLDMLKHEEKIALWSLRKLLGPHHQRGGMSLTGLLGKEAYSLHQRFHAFFLHTVHTTCSLDVSSTEQHLLQVMAEMQILSHEEGIVSELRKALMQLSMTLAAYGYWLPQPVRKASSVRGVSHMGMTQDNYPPMMQAAE</sequence>
<protein>
    <submittedName>
        <fullName evidence="1">Uncharacterized protein</fullName>
    </submittedName>
</protein>
<keyword evidence="2" id="KW-1185">Reference proteome</keyword>
<dbReference type="Proteomes" id="UP001062901">
    <property type="component" value="Unassembled WGS sequence"/>
</dbReference>
<dbReference type="RefSeq" id="WP_018981011.1">
    <property type="nucleotide sequence ID" value="NZ_BAQD01000070.1"/>
</dbReference>
<organism evidence="1 2">
    <name type="scientific">Saccharibacter floricola DSM 15669</name>
    <dbReference type="NCBI Taxonomy" id="1123227"/>
    <lineage>
        <taxon>Bacteria</taxon>
        <taxon>Pseudomonadati</taxon>
        <taxon>Pseudomonadota</taxon>
        <taxon>Alphaproteobacteria</taxon>
        <taxon>Acetobacterales</taxon>
        <taxon>Acetobacteraceae</taxon>
        <taxon>Saccharibacter</taxon>
    </lineage>
</organism>
<dbReference type="EMBL" id="BAQD01000070">
    <property type="protein sequence ID" value="GBQ08172.1"/>
    <property type="molecule type" value="Genomic_DNA"/>
</dbReference>
<proteinExistence type="predicted"/>
<accession>A0ABQ0P0F5</accession>
<evidence type="ECO:0000313" key="2">
    <source>
        <dbReference type="Proteomes" id="UP001062901"/>
    </source>
</evidence>